<dbReference type="SUPFAM" id="SSF81296">
    <property type="entry name" value="E set domains"/>
    <property type="match status" value="3"/>
</dbReference>
<feature type="chain" id="PRO_5001537710" description="PA14 domain-containing protein" evidence="5">
    <location>
        <begin position="20"/>
        <end position="1759"/>
    </location>
</feature>
<name>A0A024TPT6_9STRA</name>
<dbReference type="OrthoDB" id="442731at2759"/>
<dbReference type="eggNOG" id="KOG0518">
    <property type="taxonomic scope" value="Eukaryota"/>
</dbReference>
<dbReference type="SMART" id="SM00758">
    <property type="entry name" value="PA14"/>
    <property type="match status" value="1"/>
</dbReference>
<protein>
    <recommendedName>
        <fullName evidence="6">PA14 domain-containing protein</fullName>
    </recommendedName>
</protein>
<proteinExistence type="predicted"/>
<evidence type="ECO:0000313" key="7">
    <source>
        <dbReference type="EMBL" id="ETV96160.1"/>
    </source>
</evidence>
<dbReference type="InterPro" id="IPR002049">
    <property type="entry name" value="LE_dom"/>
</dbReference>
<dbReference type="Pfam" id="PF07691">
    <property type="entry name" value="PA14"/>
    <property type="match status" value="2"/>
</dbReference>
<dbReference type="Pfam" id="PF00630">
    <property type="entry name" value="Filamin"/>
    <property type="match status" value="3"/>
</dbReference>
<gene>
    <name evidence="7" type="ORF">H310_10362</name>
</gene>
<dbReference type="InterPro" id="IPR000742">
    <property type="entry name" value="EGF"/>
</dbReference>
<evidence type="ECO:0000256" key="4">
    <source>
        <dbReference type="PROSITE-ProRule" id="PRU00087"/>
    </source>
</evidence>
<dbReference type="InterPro" id="IPR003644">
    <property type="entry name" value="Calx_beta"/>
</dbReference>
<evidence type="ECO:0000256" key="1">
    <source>
        <dbReference type="ARBA" id="ARBA00022729"/>
    </source>
</evidence>
<dbReference type="SUPFAM" id="SSF141072">
    <property type="entry name" value="CalX-like"/>
    <property type="match status" value="1"/>
</dbReference>
<feature type="domain" description="PA14" evidence="6">
    <location>
        <begin position="1159"/>
        <end position="1297"/>
    </location>
</feature>
<evidence type="ECO:0000256" key="5">
    <source>
        <dbReference type="SAM" id="SignalP"/>
    </source>
</evidence>
<dbReference type="InterPro" id="IPR038081">
    <property type="entry name" value="CalX-like_sf"/>
</dbReference>
<dbReference type="GO" id="GO:0016020">
    <property type="term" value="C:membrane"/>
    <property type="evidence" value="ECO:0007669"/>
    <property type="project" value="InterPro"/>
</dbReference>
<dbReference type="EMBL" id="KI913977">
    <property type="protein sequence ID" value="ETV96160.1"/>
    <property type="molecule type" value="Genomic_DNA"/>
</dbReference>
<dbReference type="InterPro" id="IPR011658">
    <property type="entry name" value="PA14_dom"/>
</dbReference>
<dbReference type="GO" id="GO:0051015">
    <property type="term" value="F:actin filament binding"/>
    <property type="evidence" value="ECO:0007669"/>
    <property type="project" value="InterPro"/>
</dbReference>
<evidence type="ECO:0000256" key="2">
    <source>
        <dbReference type="ARBA" id="ARBA00022737"/>
    </source>
</evidence>
<dbReference type="InterPro" id="IPR017868">
    <property type="entry name" value="Filamin/ABP280_repeat-like"/>
</dbReference>
<dbReference type="GeneID" id="20087412"/>
<dbReference type="PROSITE" id="PS50194">
    <property type="entry name" value="FILAMIN_REPEAT"/>
    <property type="match status" value="3"/>
</dbReference>
<keyword evidence="1 5" id="KW-0732">Signal</keyword>
<feature type="repeat" description="Filamin" evidence="4">
    <location>
        <begin position="769"/>
        <end position="873"/>
    </location>
</feature>
<dbReference type="CDD" id="cd00055">
    <property type="entry name" value="EGF_Lam"/>
    <property type="match status" value="1"/>
</dbReference>
<dbReference type="Pfam" id="PF03160">
    <property type="entry name" value="Calx-beta"/>
    <property type="match status" value="1"/>
</dbReference>
<dbReference type="SMART" id="SM00557">
    <property type="entry name" value="IG_FLMN"/>
    <property type="match status" value="3"/>
</dbReference>
<dbReference type="Gene3D" id="2.60.40.2030">
    <property type="match status" value="1"/>
</dbReference>
<dbReference type="InterPro" id="IPR044801">
    <property type="entry name" value="Filamin"/>
</dbReference>
<dbReference type="GO" id="GO:0007154">
    <property type="term" value="P:cell communication"/>
    <property type="evidence" value="ECO:0007669"/>
    <property type="project" value="InterPro"/>
</dbReference>
<dbReference type="InterPro" id="IPR014756">
    <property type="entry name" value="Ig_E-set"/>
</dbReference>
<dbReference type="SUPFAM" id="SSF57184">
    <property type="entry name" value="Growth factor receptor domain"/>
    <property type="match status" value="1"/>
</dbReference>
<dbReference type="VEuPathDB" id="FungiDB:H310_10362"/>
<sequence length="1759" mass="189318">MGLHSSLVFIVSCALHARGFRVVDLANFTSLADVPPAVFPPYANGFVGYYGDPSSTFFRDHINSGAIFNPEIPVQWSGVDILQRCPGMVGPFSDGEYYCVGKEYGFCDQRSSTCWCNKGYEGLNCTQCIPEYYKHGGLCYPKKNCPSDCSGQGTCDYATGKCTCNSYRFGLDCSQQSCHRFDMLCTSCTAGACLACLPGYFPITNRCLPCSTYDPRCITCDDQRCLSCGDFILNSVRRSGARAGIDPSTSPLEEPTREFSFLSVYGSQHPQVFDEAEPFGIVRAIPPSLSCTQGTSMDASFACVPLPRSHVICGHSGTLSFSSPTYEIAENAPWIPVTVTRTGGGVGSVAVTYELIHLTTSDQDVSATAFYTSSQRLEFLPGVTSITFFITIHDNFVRNENKEFLVALRDPTSDATLGNQDNAVITILDNEPASPRLTVQTKPWGTAGTPFSLKLLSSSTTSASRWVVVEAKLTPALADTNMEQIFLPFAAGSWLTTWTPTRRGNYSLSFFQLFGTGLRGHYFANAWLQGPPRVKRVDRALNFTWATDKAMWNPFHFGSARWSGYLQAAASELTYFRVVTTGSFRLWLNGKLVIDAWLPLDSQNWGAVVLEQNKLYSITFDYRHGIAPSTRLNLQWQSASIPLQSIPTQQLFVAQLVGSTSVTILPSSPVPNVIFQGNTSGVAGAVYSFAFYSLDGQGNLRRQSETEFRSVLTLQSSPQTNVDVALAYDPSTQKMLAQARPVVMGLYSLQLFLNQVRVTGFPIDVQIASSPFAGPRSDVFGPGVAPTGVIAAARATMTIRARDLYGNTMSQGGAEFTVRAVSGVQALVDLGTVVNNLDGTYTAWYIPRFSGAYSIEVLVNKMHVAQSPYAISVAPNEPFGPSSHLVSGLGLTSATTGLPSTFVVQLRDVNGNLITAGSAAVTCTLATSTCVNMLNGQYSCTYTPTVATPTMVLSVQVNSMPIKNSPFVIPVTTGAIATSTSVANGTGLLYSFAGQVTKVNIQAKDIYGNNRMGADTLTGQLVLPNGAPTTNTSVTIAYLSKGYHELSYQVFAAGSYLLRIQAGGQNILNSPFTISIYPGPADIVQTTASFASSQPFLAGTTVVAKIEPKDAFGNPVNQPYLFRLSPQSMFTLTSATNAVYTVALTPTLSGVYTFQPQIYLPGGGNVTLYKSRDWSGPSVLFQTPMPLGANYGLKVPPLTDAMRDFSAVWRGYISATYSELYTFHVTASGCHVRIMLNKTEVVHLTKTGIGLFSTALTAASMMYLEIWVSKASDAGPVKYKVTWSSLSQPEQDVPASSLFSLWRVTSLSPTFSVFPNAPFPPNFELSPMSPTQWTAGTSVVLTVVAKDAFGNVRDRGGDSLQVLLSSFNQQLPVNFNVQDIQDFRNGTYGVRIVSFSSGNLSLTLGVHASPVHSSISVYGFEQSLATIRGNPFLISVAPAIISLESTVFTGPGLVAGIAGVTLSFSMALRDAYLNAVAVAPSGLVVFLTRDVATSVVGKWTFDVATREITVAFVPEVAGIYAIKLQLGTATYTPLDIQPLIRPNVSNATTSQIVFAGPALAPFTDQQSFSVVLYDAYGNPVGVGGDRVAVTVNGAAAAVADVVDNLDGTYQVHVALPSRGVFEITTLLMQPNSFGLAGKYYPNTTTFTAEMTRIDRVIDLTGIDTPKIEWTGFLLGTFTETFQFDLVGCRLFIDNVAVPSSSTVLLIETHLHVVRVESFPGAATIQMRYQSARTPAQIVPSTVLFPTATEIGPRLRLTGF</sequence>
<feature type="domain" description="PA14" evidence="6">
    <location>
        <begin position="513"/>
        <end position="650"/>
    </location>
</feature>
<dbReference type="PROSITE" id="PS51820">
    <property type="entry name" value="PA14"/>
    <property type="match status" value="2"/>
</dbReference>
<dbReference type="Gene3D" id="3.90.182.10">
    <property type="entry name" value="Toxin - Anthrax Protective Antigen,domain 1"/>
    <property type="match status" value="2"/>
</dbReference>
<dbReference type="InterPro" id="IPR001298">
    <property type="entry name" value="Filamin/ABP280_rpt"/>
</dbReference>
<keyword evidence="3" id="KW-0106">Calcium</keyword>
<feature type="repeat" description="Filamin" evidence="4">
    <location>
        <begin position="876"/>
        <end position="971"/>
    </location>
</feature>
<organism evidence="7">
    <name type="scientific">Aphanomyces invadans</name>
    <dbReference type="NCBI Taxonomy" id="157072"/>
    <lineage>
        <taxon>Eukaryota</taxon>
        <taxon>Sar</taxon>
        <taxon>Stramenopiles</taxon>
        <taxon>Oomycota</taxon>
        <taxon>Saprolegniomycetes</taxon>
        <taxon>Saprolegniales</taxon>
        <taxon>Verrucalvaceae</taxon>
        <taxon>Aphanomyces</taxon>
    </lineage>
</organism>
<dbReference type="STRING" id="157072.A0A024TPT6"/>
<dbReference type="PROSITE" id="PS00022">
    <property type="entry name" value="EGF_1"/>
    <property type="match status" value="1"/>
</dbReference>
<dbReference type="GO" id="GO:0030036">
    <property type="term" value="P:actin cytoskeleton organization"/>
    <property type="evidence" value="ECO:0007669"/>
    <property type="project" value="InterPro"/>
</dbReference>
<dbReference type="InterPro" id="IPR013783">
    <property type="entry name" value="Ig-like_fold"/>
</dbReference>
<evidence type="ECO:0000256" key="3">
    <source>
        <dbReference type="ARBA" id="ARBA00022837"/>
    </source>
</evidence>
<accession>A0A024TPT6</accession>
<dbReference type="PANTHER" id="PTHR38537">
    <property type="entry name" value="JITTERBUG, ISOFORM N"/>
    <property type="match status" value="1"/>
</dbReference>
<dbReference type="PROSITE" id="PS01248">
    <property type="entry name" value="EGF_LAM_1"/>
    <property type="match status" value="1"/>
</dbReference>
<dbReference type="InterPro" id="IPR037524">
    <property type="entry name" value="PA14/GLEYA"/>
</dbReference>
<evidence type="ECO:0000259" key="6">
    <source>
        <dbReference type="PROSITE" id="PS51820"/>
    </source>
</evidence>
<feature type="signal peptide" evidence="5">
    <location>
        <begin position="1"/>
        <end position="19"/>
    </location>
</feature>
<keyword evidence="2" id="KW-0677">Repeat</keyword>
<dbReference type="InterPro" id="IPR009030">
    <property type="entry name" value="Growth_fac_rcpt_cys_sf"/>
</dbReference>
<dbReference type="RefSeq" id="XP_008874952.1">
    <property type="nucleotide sequence ID" value="XM_008876730.1"/>
</dbReference>
<dbReference type="PANTHER" id="PTHR38537:SF8">
    <property type="entry name" value="FILAMIN-A"/>
    <property type="match status" value="1"/>
</dbReference>
<reference evidence="7" key="1">
    <citation type="submission" date="2013-12" db="EMBL/GenBank/DDBJ databases">
        <title>The Genome Sequence of Aphanomyces invadans NJM9701.</title>
        <authorList>
            <consortium name="The Broad Institute Genomics Platform"/>
            <person name="Russ C."/>
            <person name="Tyler B."/>
            <person name="van West P."/>
            <person name="Dieguez-Uribeondo J."/>
            <person name="Young S.K."/>
            <person name="Zeng Q."/>
            <person name="Gargeya S."/>
            <person name="Fitzgerald M."/>
            <person name="Abouelleil A."/>
            <person name="Alvarado L."/>
            <person name="Chapman S.B."/>
            <person name="Gainer-Dewar J."/>
            <person name="Goldberg J."/>
            <person name="Griggs A."/>
            <person name="Gujja S."/>
            <person name="Hansen M."/>
            <person name="Howarth C."/>
            <person name="Imamovic A."/>
            <person name="Ireland A."/>
            <person name="Larimer J."/>
            <person name="McCowan C."/>
            <person name="Murphy C."/>
            <person name="Pearson M."/>
            <person name="Poon T.W."/>
            <person name="Priest M."/>
            <person name="Roberts A."/>
            <person name="Saif S."/>
            <person name="Shea T."/>
            <person name="Sykes S."/>
            <person name="Wortman J."/>
            <person name="Nusbaum C."/>
            <person name="Birren B."/>
        </authorList>
    </citation>
    <scope>NUCLEOTIDE SEQUENCE [LARGE SCALE GENOMIC DNA]</scope>
    <source>
        <strain evidence="7">NJM9701</strain>
    </source>
</reference>
<feature type="repeat" description="Filamin" evidence="4">
    <location>
        <begin position="973"/>
        <end position="1076"/>
    </location>
</feature>
<dbReference type="SUPFAM" id="SSF56988">
    <property type="entry name" value="Anthrax protective antigen"/>
    <property type="match status" value="3"/>
</dbReference>
<dbReference type="Gene3D" id="2.60.40.10">
    <property type="entry name" value="Immunoglobulins"/>
    <property type="match status" value="7"/>
</dbReference>